<feature type="transmembrane region" description="Helical" evidence="2">
    <location>
        <begin position="31"/>
        <end position="54"/>
    </location>
</feature>
<keyword evidence="2" id="KW-1133">Transmembrane helix</keyword>
<evidence type="ECO:0000313" key="5">
    <source>
        <dbReference type="RefSeq" id="XP_026082442.1"/>
    </source>
</evidence>
<evidence type="ECO:0000256" key="1">
    <source>
        <dbReference type="ARBA" id="ARBA00008670"/>
    </source>
</evidence>
<reference evidence="5" key="1">
    <citation type="submission" date="2025-08" db="UniProtKB">
        <authorList>
            <consortium name="RefSeq"/>
        </authorList>
    </citation>
    <scope>IDENTIFICATION</scope>
    <source>
        <strain evidence="5">Wakin</strain>
        <tissue evidence="5">Muscle</tissue>
    </source>
</reference>
<proteinExistence type="inferred from homology"/>
<dbReference type="PROSITE" id="PS00251">
    <property type="entry name" value="THD_1"/>
    <property type="match status" value="1"/>
</dbReference>
<dbReference type="RefSeq" id="XP_026082442.1">
    <property type="nucleotide sequence ID" value="XM_026226657.1"/>
</dbReference>
<dbReference type="Gene3D" id="2.60.120.40">
    <property type="match status" value="1"/>
</dbReference>
<comment type="similarity">
    <text evidence="1">Belongs to the tumor necrosis factor family.</text>
</comment>
<dbReference type="Pfam" id="PF00229">
    <property type="entry name" value="TNF"/>
    <property type="match status" value="1"/>
</dbReference>
<protein>
    <submittedName>
        <fullName evidence="5">Uncharacterized protein LOC113058614</fullName>
    </submittedName>
</protein>
<dbReference type="OrthoDB" id="8667946at2759"/>
<dbReference type="GO" id="GO:0005164">
    <property type="term" value="F:tumor necrosis factor receptor binding"/>
    <property type="evidence" value="ECO:0007669"/>
    <property type="project" value="InterPro"/>
</dbReference>
<dbReference type="GeneID" id="113058614"/>
<keyword evidence="4" id="KW-1185">Reference proteome</keyword>
<gene>
    <name evidence="5" type="primary">LOC113058614</name>
</gene>
<keyword evidence="2" id="KW-0812">Transmembrane</keyword>
<dbReference type="InterPro" id="IPR021184">
    <property type="entry name" value="TNF_CS"/>
</dbReference>
<accession>A0A6P6LFY2</accession>
<organism evidence="4 5">
    <name type="scientific">Carassius auratus</name>
    <name type="common">Goldfish</name>
    <dbReference type="NCBI Taxonomy" id="7957"/>
    <lineage>
        <taxon>Eukaryota</taxon>
        <taxon>Metazoa</taxon>
        <taxon>Chordata</taxon>
        <taxon>Craniata</taxon>
        <taxon>Vertebrata</taxon>
        <taxon>Euteleostomi</taxon>
        <taxon>Actinopterygii</taxon>
        <taxon>Neopterygii</taxon>
        <taxon>Teleostei</taxon>
        <taxon>Ostariophysi</taxon>
        <taxon>Cypriniformes</taxon>
        <taxon>Cyprinidae</taxon>
        <taxon>Cyprininae</taxon>
        <taxon>Carassius</taxon>
    </lineage>
</organism>
<dbReference type="GO" id="GO:0006955">
    <property type="term" value="P:immune response"/>
    <property type="evidence" value="ECO:0007669"/>
    <property type="project" value="InterPro"/>
</dbReference>
<keyword evidence="2" id="KW-0472">Membrane</keyword>
<dbReference type="InterPro" id="IPR006052">
    <property type="entry name" value="TNF_dom"/>
</dbReference>
<feature type="domain" description="THD" evidence="3">
    <location>
        <begin position="111"/>
        <end position="207"/>
    </location>
</feature>
<dbReference type="KEGG" id="caua:113058614"/>
<evidence type="ECO:0000313" key="4">
    <source>
        <dbReference type="Proteomes" id="UP000515129"/>
    </source>
</evidence>
<dbReference type="GO" id="GO:0016020">
    <property type="term" value="C:membrane"/>
    <property type="evidence" value="ECO:0007669"/>
    <property type="project" value="InterPro"/>
</dbReference>
<dbReference type="SUPFAM" id="SSF49842">
    <property type="entry name" value="TNF-like"/>
    <property type="match status" value="1"/>
</dbReference>
<name>A0A6P6LFY2_CARAU</name>
<dbReference type="InterPro" id="IPR008983">
    <property type="entry name" value="Tumour_necrosis_fac-like_dom"/>
</dbReference>
<dbReference type="AlphaFoldDB" id="A0A6P6LFY2"/>
<evidence type="ECO:0000256" key="2">
    <source>
        <dbReference type="SAM" id="Phobius"/>
    </source>
</evidence>
<dbReference type="Proteomes" id="UP000515129">
    <property type="component" value="Chromosome 40"/>
</dbReference>
<sequence>MSRCSFSPIVTFHTTAHTKLVTEMTSSSHPWFRLLIGWCCLLSSALLIVTVYLANLHKKSDVTGNKESNTTENNGKTEQRIDFVHDPSVIDYIRLIRDKEKDWICPQPCESNLVSLENSTVIVRDSGLYYFHVQVYFQQIPQTNEVPTVTLIKNRSNVTNSRRLSEVKGNGPGSLTMIHLVKLCKGESISLNINQIKDISGNDYDTYWEIILFNNK</sequence>
<evidence type="ECO:0000259" key="3">
    <source>
        <dbReference type="Pfam" id="PF00229"/>
    </source>
</evidence>